<sequence length="178" mass="20564">MKLGIVCGYGTDLNNDIEGYLNSVLEFSINNNINKLILTGGITQKSSKISEASLMHQILEGLNLDLEIVLEEESITTLHNLLYSKKIINTFDEKIEKLYIFCDAVRIFKVFCLSKIIFNNYSVETIYFQRKENFLIYCMQIPSTIIQALGVIFPELEKIIITSRQQWNELMDSYKQSK</sequence>
<gene>
    <name evidence="2" type="ORF">NIES37_60930</name>
</gene>
<organism evidence="2 3">
    <name type="scientific">Tolypothrix tenuis PCC 7101</name>
    <dbReference type="NCBI Taxonomy" id="231146"/>
    <lineage>
        <taxon>Bacteria</taxon>
        <taxon>Bacillati</taxon>
        <taxon>Cyanobacteriota</taxon>
        <taxon>Cyanophyceae</taxon>
        <taxon>Nostocales</taxon>
        <taxon>Tolypothrichaceae</taxon>
        <taxon>Tolypothrix</taxon>
    </lineage>
</organism>
<dbReference type="EMBL" id="AP018248">
    <property type="protein sequence ID" value="BAZ02085.1"/>
    <property type="molecule type" value="Genomic_DNA"/>
</dbReference>
<evidence type="ECO:0000313" key="3">
    <source>
        <dbReference type="Proteomes" id="UP000218785"/>
    </source>
</evidence>
<accession>A0A1Z4N8S3</accession>
<dbReference type="InterPro" id="IPR014729">
    <property type="entry name" value="Rossmann-like_a/b/a_fold"/>
</dbReference>
<dbReference type="Gene3D" id="3.40.50.620">
    <property type="entry name" value="HUPs"/>
    <property type="match status" value="1"/>
</dbReference>
<dbReference type="AlphaFoldDB" id="A0A1Z4N8S3"/>
<dbReference type="InterPro" id="IPR003848">
    <property type="entry name" value="DUF218"/>
</dbReference>
<dbReference type="Pfam" id="PF02698">
    <property type="entry name" value="DUF218"/>
    <property type="match status" value="1"/>
</dbReference>
<reference evidence="2 3" key="1">
    <citation type="submission" date="2017-06" db="EMBL/GenBank/DDBJ databases">
        <title>Genome sequencing of cyanobaciteial culture collection at National Institute for Environmental Studies (NIES).</title>
        <authorList>
            <person name="Hirose Y."/>
            <person name="Shimura Y."/>
            <person name="Fujisawa T."/>
            <person name="Nakamura Y."/>
            <person name="Kawachi M."/>
        </authorList>
    </citation>
    <scope>NUCLEOTIDE SEQUENCE [LARGE SCALE GENOMIC DNA]</scope>
    <source>
        <strain evidence="2 3">NIES-37</strain>
    </source>
</reference>
<keyword evidence="3" id="KW-1185">Reference proteome</keyword>
<dbReference type="RefSeq" id="WP_096582060.1">
    <property type="nucleotide sequence ID" value="NZ_CAWNJS010000001.1"/>
</dbReference>
<dbReference type="KEGG" id="ttq:NIES37_60930"/>
<protein>
    <recommendedName>
        <fullName evidence="1">DUF218 domain-containing protein</fullName>
    </recommendedName>
</protein>
<evidence type="ECO:0000313" key="2">
    <source>
        <dbReference type="EMBL" id="BAZ02085.1"/>
    </source>
</evidence>
<name>A0A1Z4N8S3_9CYAN</name>
<proteinExistence type="predicted"/>
<feature type="domain" description="DUF218" evidence="1">
    <location>
        <begin position="31"/>
        <end position="107"/>
    </location>
</feature>
<dbReference type="Proteomes" id="UP000218785">
    <property type="component" value="Chromosome"/>
</dbReference>
<evidence type="ECO:0000259" key="1">
    <source>
        <dbReference type="Pfam" id="PF02698"/>
    </source>
</evidence>